<dbReference type="AlphaFoldDB" id="A0A8S2D4W8"/>
<dbReference type="EMBL" id="CAJOBA010001286">
    <property type="protein sequence ID" value="CAF3587097.1"/>
    <property type="molecule type" value="Genomic_DNA"/>
</dbReference>
<dbReference type="Proteomes" id="UP000682733">
    <property type="component" value="Unassembled WGS sequence"/>
</dbReference>
<feature type="region of interest" description="Disordered" evidence="1">
    <location>
        <begin position="29"/>
        <end position="130"/>
    </location>
</feature>
<feature type="compositionally biased region" description="Basic and acidic residues" evidence="1">
    <location>
        <begin position="64"/>
        <end position="102"/>
    </location>
</feature>
<proteinExistence type="predicted"/>
<dbReference type="Proteomes" id="UP000677228">
    <property type="component" value="Unassembled WGS sequence"/>
</dbReference>
<dbReference type="EMBL" id="CAJNOK010001286">
    <property type="protein sequence ID" value="CAF0803590.1"/>
    <property type="molecule type" value="Genomic_DNA"/>
</dbReference>
<accession>A0A8S2D4W8</accession>
<evidence type="ECO:0000256" key="1">
    <source>
        <dbReference type="SAM" id="MobiDB-lite"/>
    </source>
</evidence>
<evidence type="ECO:0000313" key="2">
    <source>
        <dbReference type="EMBL" id="CAF0803590.1"/>
    </source>
</evidence>
<protein>
    <submittedName>
        <fullName evidence="2">Uncharacterized protein</fullName>
    </submittedName>
</protein>
<gene>
    <name evidence="2" type="ORF">OVA965_LOCUS4777</name>
    <name evidence="3" type="ORF">TMI583_LOCUS4775</name>
</gene>
<feature type="compositionally biased region" description="Basic residues" evidence="1">
    <location>
        <begin position="31"/>
        <end position="48"/>
    </location>
</feature>
<comment type="caution">
    <text evidence="2">The sequence shown here is derived from an EMBL/GenBank/DDBJ whole genome shotgun (WGS) entry which is preliminary data.</text>
</comment>
<evidence type="ECO:0000313" key="3">
    <source>
        <dbReference type="EMBL" id="CAF3587097.1"/>
    </source>
</evidence>
<evidence type="ECO:0000313" key="4">
    <source>
        <dbReference type="Proteomes" id="UP000677228"/>
    </source>
</evidence>
<name>A0A8S2D4W8_9BILA</name>
<reference evidence="2" key="1">
    <citation type="submission" date="2021-02" db="EMBL/GenBank/DDBJ databases">
        <authorList>
            <person name="Nowell W R."/>
        </authorList>
    </citation>
    <scope>NUCLEOTIDE SEQUENCE</scope>
</reference>
<sequence>MKSEVMYVTDDFEYFWVLNAFLSSFQMSNTGKRHRTKVQQKKTMKRKRTITESGNEDINGEDNVPLKRTSDAAEHKPSPNEHNKNFIDQQHQQHDEEIKFRSESSSGSEEEEENQKIEQNKHSNGSKGVSLRLCLITY</sequence>
<organism evidence="2 4">
    <name type="scientific">Didymodactylos carnosus</name>
    <dbReference type="NCBI Taxonomy" id="1234261"/>
    <lineage>
        <taxon>Eukaryota</taxon>
        <taxon>Metazoa</taxon>
        <taxon>Spiralia</taxon>
        <taxon>Gnathifera</taxon>
        <taxon>Rotifera</taxon>
        <taxon>Eurotatoria</taxon>
        <taxon>Bdelloidea</taxon>
        <taxon>Philodinida</taxon>
        <taxon>Philodinidae</taxon>
        <taxon>Didymodactylos</taxon>
    </lineage>
</organism>